<organism evidence="1 2">
    <name type="scientific">Coemansia erecta</name>
    <dbReference type="NCBI Taxonomy" id="147472"/>
    <lineage>
        <taxon>Eukaryota</taxon>
        <taxon>Fungi</taxon>
        <taxon>Fungi incertae sedis</taxon>
        <taxon>Zoopagomycota</taxon>
        <taxon>Kickxellomycotina</taxon>
        <taxon>Kickxellomycetes</taxon>
        <taxon>Kickxellales</taxon>
        <taxon>Kickxellaceae</taxon>
        <taxon>Coemansia</taxon>
    </lineage>
</organism>
<dbReference type="Proteomes" id="UP001149813">
    <property type="component" value="Unassembled WGS sequence"/>
</dbReference>
<comment type="caution">
    <text evidence="1">The sequence shown here is derived from an EMBL/GenBank/DDBJ whole genome shotgun (WGS) entry which is preliminary data.</text>
</comment>
<dbReference type="OrthoDB" id="2303713at2759"/>
<dbReference type="AlphaFoldDB" id="A0A9W7Y1Q4"/>
<dbReference type="InterPro" id="IPR027417">
    <property type="entry name" value="P-loop_NTPase"/>
</dbReference>
<reference evidence="1" key="1">
    <citation type="submission" date="2022-07" db="EMBL/GenBank/DDBJ databases">
        <title>Phylogenomic reconstructions and comparative analyses of Kickxellomycotina fungi.</title>
        <authorList>
            <person name="Reynolds N.K."/>
            <person name="Stajich J.E."/>
            <person name="Barry K."/>
            <person name="Grigoriev I.V."/>
            <person name="Crous P."/>
            <person name="Smith M.E."/>
        </authorList>
    </citation>
    <scope>NUCLEOTIDE SEQUENCE</scope>
    <source>
        <strain evidence="1">NBRC 32514</strain>
    </source>
</reference>
<dbReference type="EMBL" id="JANBOJ010000118">
    <property type="protein sequence ID" value="KAJ1722312.1"/>
    <property type="molecule type" value="Genomic_DNA"/>
</dbReference>
<gene>
    <name evidence="1" type="ORF">LPJ53_003262</name>
</gene>
<evidence type="ECO:0000313" key="2">
    <source>
        <dbReference type="Proteomes" id="UP001149813"/>
    </source>
</evidence>
<evidence type="ECO:0000313" key="1">
    <source>
        <dbReference type="EMBL" id="KAJ1722312.1"/>
    </source>
</evidence>
<sequence length="457" mass="51046">MQPLSFLAGRAAAAQTMRYILESSKELEEALSSPDPRSLLIPDMSFYRNPSIATIPSTIQMHSGEEASLDFVKVVTRPRVTSQIFARVQRSFEQQQQTTTGVTVGVLRSGTSNCMAPGMMLRGCKGIGKSFIMILTAMQLLIRNNRQTRVVFVGNCNEWSRCSTNAHRKLFLAEAIAQAFVDSTEVLDIIDRWQRQVIAEPASHWPTDVVSLLGEIRAYCRREDLNVAFLFDRVDSLATPGTSSSEIQQYLRFIKRQPPFTILLAASDDQKAADISQSLGTADLSVEPRFTSDEAVLLVRSHCVGRDMEIWQIKELINRTWRHPGQISRICKQMGAMFVGCARDYCVGDIYAAILELSDQPVVDFEPKPFSSYLTGSLGHTYAETIGQSVLDVLRMSSTFSWPADTNYMSIVESPSIFPCPQIARGVIELCCRPSDVDQSVDRHLSQMQMVVYQALT</sequence>
<keyword evidence="2" id="KW-1185">Reference proteome</keyword>
<name>A0A9W7Y1Q4_9FUNG</name>
<protein>
    <submittedName>
        <fullName evidence="1">Uncharacterized protein</fullName>
    </submittedName>
</protein>
<proteinExistence type="predicted"/>
<dbReference type="SUPFAM" id="SSF52540">
    <property type="entry name" value="P-loop containing nucleoside triphosphate hydrolases"/>
    <property type="match status" value="1"/>
</dbReference>
<accession>A0A9W7Y1Q4</accession>